<keyword evidence="2" id="KW-1185">Reference proteome</keyword>
<evidence type="ECO:0000313" key="1">
    <source>
        <dbReference type="EMBL" id="KAF7378693.1"/>
    </source>
</evidence>
<dbReference type="AlphaFoldDB" id="A0A834MQ15"/>
<organism evidence="1 2">
    <name type="scientific">Vespula vulgaris</name>
    <name type="common">Yellow jacket</name>
    <name type="synonym">Wasp</name>
    <dbReference type="NCBI Taxonomy" id="7454"/>
    <lineage>
        <taxon>Eukaryota</taxon>
        <taxon>Metazoa</taxon>
        <taxon>Ecdysozoa</taxon>
        <taxon>Arthropoda</taxon>
        <taxon>Hexapoda</taxon>
        <taxon>Insecta</taxon>
        <taxon>Pterygota</taxon>
        <taxon>Neoptera</taxon>
        <taxon>Endopterygota</taxon>
        <taxon>Hymenoptera</taxon>
        <taxon>Apocrita</taxon>
        <taxon>Aculeata</taxon>
        <taxon>Vespoidea</taxon>
        <taxon>Vespidae</taxon>
        <taxon>Vespinae</taxon>
        <taxon>Vespula</taxon>
    </lineage>
</organism>
<dbReference type="Proteomes" id="UP000614350">
    <property type="component" value="Unassembled WGS sequence"/>
</dbReference>
<gene>
    <name evidence="1" type="ORF">HZH66_015480</name>
</gene>
<protein>
    <submittedName>
        <fullName evidence="1">Uncharacterized protein</fullName>
    </submittedName>
</protein>
<name>A0A834MQ15_VESVU</name>
<proteinExistence type="predicted"/>
<evidence type="ECO:0000313" key="2">
    <source>
        <dbReference type="Proteomes" id="UP000614350"/>
    </source>
</evidence>
<sequence>MSPVEKLEDLEGNCNTNSVGEPEDRIFFHLFGSKSIQKVLLSEKVREAIRESCDVPKEYKNSASKTIDCLKSSTKSFGSSWSIYDYKNYGCYWMFDKIGFIKTASLSNTEITHYSKILQGTSSDLRRKSEGLVATKESNDQNFFSYKFPNLINKCYQAKNIYDYKNYGCYWRFDKIGFIKTASLANIGIIHYCKILQGTPFNFNWLKESPVLWFFHHSIGVSYLLNLLTGRQVTLLIFNHTIL</sequence>
<reference evidence="1" key="1">
    <citation type="journal article" date="2020" name="G3 (Bethesda)">
        <title>High-Quality Assemblies for Three Invasive Social Wasps from the &lt;i&gt;Vespula&lt;/i&gt; Genus.</title>
        <authorList>
            <person name="Harrop T.W.R."/>
            <person name="Guhlin J."/>
            <person name="McLaughlin G.M."/>
            <person name="Permina E."/>
            <person name="Stockwell P."/>
            <person name="Gilligan J."/>
            <person name="Le Lec M.F."/>
            <person name="Gruber M.A.M."/>
            <person name="Quinn O."/>
            <person name="Lovegrove M."/>
            <person name="Duncan E.J."/>
            <person name="Remnant E.J."/>
            <person name="Van Eeckhoven J."/>
            <person name="Graham B."/>
            <person name="Knapp R.A."/>
            <person name="Langford K.W."/>
            <person name="Kronenberg Z."/>
            <person name="Press M.O."/>
            <person name="Eacker S.M."/>
            <person name="Wilson-Rankin E.E."/>
            <person name="Purcell J."/>
            <person name="Lester P.J."/>
            <person name="Dearden P.K."/>
        </authorList>
    </citation>
    <scope>NUCLEOTIDE SEQUENCE</scope>
    <source>
        <strain evidence="1">Marl-1</strain>
    </source>
</reference>
<accession>A0A834MQ15</accession>
<dbReference type="EMBL" id="JACSEA010000025">
    <property type="protein sequence ID" value="KAF7378693.1"/>
    <property type="molecule type" value="Genomic_DNA"/>
</dbReference>
<comment type="caution">
    <text evidence="1">The sequence shown here is derived from an EMBL/GenBank/DDBJ whole genome shotgun (WGS) entry which is preliminary data.</text>
</comment>